<organism evidence="7 8">
    <name type="scientific">Mesobacillus foraminis</name>
    <dbReference type="NCBI Taxonomy" id="279826"/>
    <lineage>
        <taxon>Bacteria</taxon>
        <taxon>Bacillati</taxon>
        <taxon>Bacillota</taxon>
        <taxon>Bacilli</taxon>
        <taxon>Bacillales</taxon>
        <taxon>Bacillaceae</taxon>
        <taxon>Mesobacillus</taxon>
    </lineage>
</organism>
<evidence type="ECO:0000313" key="7">
    <source>
        <dbReference type="EMBL" id="TCN19386.1"/>
    </source>
</evidence>
<evidence type="ECO:0000256" key="3">
    <source>
        <dbReference type="ARBA" id="ARBA00022801"/>
    </source>
</evidence>
<evidence type="ECO:0000256" key="4">
    <source>
        <dbReference type="ARBA" id="ARBA00022842"/>
    </source>
</evidence>
<dbReference type="GO" id="GO:0004518">
    <property type="term" value="F:nuclease activity"/>
    <property type="evidence" value="ECO:0007669"/>
    <property type="project" value="UniProtKB-KW"/>
</dbReference>
<evidence type="ECO:0000259" key="6">
    <source>
        <dbReference type="PROSITE" id="PS50926"/>
    </source>
</evidence>
<dbReference type="AlphaFoldDB" id="A0A4R2AZN5"/>
<feature type="domain" description="TRAM" evidence="6">
    <location>
        <begin position="303"/>
        <end position="364"/>
    </location>
</feature>
<keyword evidence="5" id="KW-1133">Transmembrane helix</keyword>
<accession>A0A4R2AZN5</accession>
<dbReference type="Pfam" id="PF01850">
    <property type="entry name" value="PIN"/>
    <property type="match status" value="1"/>
</dbReference>
<keyword evidence="2" id="KW-0540">Nuclease</keyword>
<dbReference type="PANTHER" id="PTHR11603:SF147">
    <property type="entry name" value="MEMBRANE PROTEIN"/>
    <property type="match status" value="1"/>
</dbReference>
<dbReference type="PROSITE" id="PS50926">
    <property type="entry name" value="TRAM"/>
    <property type="match status" value="1"/>
</dbReference>
<evidence type="ECO:0000256" key="1">
    <source>
        <dbReference type="ARBA" id="ARBA00001946"/>
    </source>
</evidence>
<evidence type="ECO:0000313" key="8">
    <source>
        <dbReference type="Proteomes" id="UP000295689"/>
    </source>
</evidence>
<dbReference type="InterPro" id="IPR029060">
    <property type="entry name" value="PIN-like_dom_sf"/>
</dbReference>
<keyword evidence="3" id="KW-0378">Hydrolase</keyword>
<proteinExistence type="predicted"/>
<feature type="transmembrane region" description="Helical" evidence="5">
    <location>
        <begin position="54"/>
        <end position="73"/>
    </location>
</feature>
<sequence length="374" mass="41257">MEIVYNDEQGGEGMLRRIVQACFLIIGGTLGIFLIPDLLSLANLEDIPLIANPYVSAVLGALIFYLITFWAVDYVTNFIRWVEESLVKLPITDVLFGSVGLFFGLLVAFLIGFALNAIQVPIFNTVAPALLTLLFGYLGFQVGFKKRDELLGLFSPRKKKGAEDDDTEKEASAAWKILDTSVIIDGRIADICQTGFLEGTIVIPQFVLEELQHIADSSDVLKRNRGRRGLDILNRIQKELAIKVDIYEGDFEEIQEVDSKLVKLAKLTSGVVVTNDFNLNKVCELQGVAVLNINDLANAVKPVVLPGEELSIQVIKDGKEHNQGIAYLDDGTMIVVEEGRDYIGKRIDVLVTSVLQTSAGRMIFAKPKLLEKAL</sequence>
<feature type="transmembrane region" description="Helical" evidence="5">
    <location>
        <begin position="21"/>
        <end position="42"/>
    </location>
</feature>
<keyword evidence="8" id="KW-1185">Reference proteome</keyword>
<name>A0A4R2AZN5_9BACI</name>
<feature type="transmembrane region" description="Helical" evidence="5">
    <location>
        <begin position="121"/>
        <end position="140"/>
    </location>
</feature>
<dbReference type="InterPro" id="IPR052041">
    <property type="entry name" value="Nucleic_acid_metab_PIN/TRAM"/>
</dbReference>
<dbReference type="GO" id="GO:0016787">
    <property type="term" value="F:hydrolase activity"/>
    <property type="evidence" value="ECO:0007669"/>
    <property type="project" value="UniProtKB-KW"/>
</dbReference>
<dbReference type="EMBL" id="SLVV01000017">
    <property type="protein sequence ID" value="TCN19386.1"/>
    <property type="molecule type" value="Genomic_DNA"/>
</dbReference>
<keyword evidence="4" id="KW-0460">Magnesium</keyword>
<evidence type="ECO:0000256" key="2">
    <source>
        <dbReference type="ARBA" id="ARBA00022722"/>
    </source>
</evidence>
<keyword evidence="5" id="KW-0472">Membrane</keyword>
<feature type="transmembrane region" description="Helical" evidence="5">
    <location>
        <begin position="94"/>
        <end position="115"/>
    </location>
</feature>
<dbReference type="PANTHER" id="PTHR11603">
    <property type="entry name" value="AAA FAMILY ATPASE"/>
    <property type="match status" value="1"/>
</dbReference>
<dbReference type="CDD" id="cd09877">
    <property type="entry name" value="PIN_YacL-like"/>
    <property type="match status" value="1"/>
</dbReference>
<keyword evidence="5" id="KW-0812">Transmembrane</keyword>
<dbReference type="Gene3D" id="3.40.50.1010">
    <property type="entry name" value="5'-nuclease"/>
    <property type="match status" value="1"/>
</dbReference>
<dbReference type="SMART" id="SM00670">
    <property type="entry name" value="PINc"/>
    <property type="match status" value="1"/>
</dbReference>
<dbReference type="InterPro" id="IPR002792">
    <property type="entry name" value="TRAM_dom"/>
</dbReference>
<comment type="cofactor">
    <cofactor evidence="1">
        <name>Mg(2+)</name>
        <dbReference type="ChEBI" id="CHEBI:18420"/>
    </cofactor>
</comment>
<protein>
    <submittedName>
        <fullName evidence="7">Uncharacterized protein YacL</fullName>
    </submittedName>
</protein>
<dbReference type="SUPFAM" id="SSF88723">
    <property type="entry name" value="PIN domain-like"/>
    <property type="match status" value="1"/>
</dbReference>
<dbReference type="Proteomes" id="UP000295689">
    <property type="component" value="Unassembled WGS sequence"/>
</dbReference>
<dbReference type="InterPro" id="IPR002716">
    <property type="entry name" value="PIN_dom"/>
</dbReference>
<gene>
    <name evidence="7" type="ORF">EV146_11780</name>
</gene>
<comment type="caution">
    <text evidence="7">The sequence shown here is derived from an EMBL/GenBank/DDBJ whole genome shotgun (WGS) entry which is preliminary data.</text>
</comment>
<reference evidence="7 8" key="1">
    <citation type="journal article" date="2015" name="Stand. Genomic Sci.">
        <title>Genomic Encyclopedia of Bacterial and Archaeal Type Strains, Phase III: the genomes of soil and plant-associated and newly described type strains.</title>
        <authorList>
            <person name="Whitman W.B."/>
            <person name="Woyke T."/>
            <person name="Klenk H.P."/>
            <person name="Zhou Y."/>
            <person name="Lilburn T.G."/>
            <person name="Beck B.J."/>
            <person name="De Vos P."/>
            <person name="Vandamme P."/>
            <person name="Eisen J.A."/>
            <person name="Garrity G."/>
            <person name="Hugenholtz P."/>
            <person name="Kyrpides N.C."/>
        </authorList>
    </citation>
    <scope>NUCLEOTIDE SEQUENCE [LARGE SCALE GENOMIC DNA]</scope>
    <source>
        <strain evidence="7 8">CV53</strain>
    </source>
</reference>
<evidence type="ECO:0000256" key="5">
    <source>
        <dbReference type="SAM" id="Phobius"/>
    </source>
</evidence>